<gene>
    <name evidence="1" type="ORF">H9647_15100</name>
</gene>
<dbReference type="Proteomes" id="UP000608071">
    <property type="component" value="Unassembled WGS sequence"/>
</dbReference>
<proteinExistence type="predicted"/>
<reference evidence="1 2" key="1">
    <citation type="submission" date="2020-08" db="EMBL/GenBank/DDBJ databases">
        <title>A Genomic Blueprint of the Chicken Gut Microbiome.</title>
        <authorList>
            <person name="Gilroy R."/>
            <person name="Ravi A."/>
            <person name="Getino M."/>
            <person name="Pursley I."/>
            <person name="Horton D.L."/>
            <person name="Alikhan N.-F."/>
            <person name="Baker D."/>
            <person name="Gharbi K."/>
            <person name="Hall N."/>
            <person name="Watson M."/>
            <person name="Adriaenssens E.M."/>
            <person name="Foster-Nyarko E."/>
            <person name="Jarju S."/>
            <person name="Secka A."/>
            <person name="Antonio M."/>
            <person name="Oren A."/>
            <person name="Chaudhuri R."/>
            <person name="La Ragione R.M."/>
            <person name="Hildebrand F."/>
            <person name="Pallen M.J."/>
        </authorList>
    </citation>
    <scope>NUCLEOTIDE SEQUENCE [LARGE SCALE GENOMIC DNA]</scope>
    <source>
        <strain evidence="1 2">Sa2BVA9</strain>
    </source>
</reference>
<name>A0ABR8T0X4_9BACL</name>
<protein>
    <submittedName>
        <fullName evidence="1">Uncharacterized protein</fullName>
    </submittedName>
</protein>
<organism evidence="1 2">
    <name type="scientific">Paenibacillus gallinarum</name>
    <dbReference type="NCBI Taxonomy" id="2762232"/>
    <lineage>
        <taxon>Bacteria</taxon>
        <taxon>Bacillati</taxon>
        <taxon>Bacillota</taxon>
        <taxon>Bacilli</taxon>
        <taxon>Bacillales</taxon>
        <taxon>Paenibacillaceae</taxon>
        <taxon>Paenibacillus</taxon>
    </lineage>
</organism>
<accession>A0ABR8T0X4</accession>
<evidence type="ECO:0000313" key="2">
    <source>
        <dbReference type="Proteomes" id="UP000608071"/>
    </source>
</evidence>
<dbReference type="EMBL" id="JACSQL010000006">
    <property type="protein sequence ID" value="MBD7969398.1"/>
    <property type="molecule type" value="Genomic_DNA"/>
</dbReference>
<sequence length="116" mass="13506">MLSGCSSTAKWEEEVTDYAPYIVTSITVSHSPNNIHTIDLQEMSSKVVDVKDRNVRYAYSSLRIYYGKYASPLKNFKEFDDFDLDSLDRFDITWLDDSIAEIGVYRFTENRERVVL</sequence>
<keyword evidence="2" id="KW-1185">Reference proteome</keyword>
<dbReference type="RefSeq" id="WP_191801343.1">
    <property type="nucleotide sequence ID" value="NZ_JACSQL010000006.1"/>
</dbReference>
<comment type="caution">
    <text evidence="1">The sequence shown here is derived from an EMBL/GenBank/DDBJ whole genome shotgun (WGS) entry which is preliminary data.</text>
</comment>
<evidence type="ECO:0000313" key="1">
    <source>
        <dbReference type="EMBL" id="MBD7969398.1"/>
    </source>
</evidence>